<dbReference type="Gene3D" id="1.20.120.160">
    <property type="entry name" value="HPT domain"/>
    <property type="match status" value="1"/>
</dbReference>
<keyword evidence="4" id="KW-1185">Reference proteome</keyword>
<dbReference type="GO" id="GO:0004672">
    <property type="term" value="F:protein kinase activity"/>
    <property type="evidence" value="ECO:0007669"/>
    <property type="project" value="UniProtKB-ARBA"/>
</dbReference>
<evidence type="ECO:0000313" key="4">
    <source>
        <dbReference type="Proteomes" id="UP000284547"/>
    </source>
</evidence>
<evidence type="ECO:0000256" key="1">
    <source>
        <dbReference type="ARBA" id="ARBA00023012"/>
    </source>
</evidence>
<reference evidence="3 4" key="1">
    <citation type="submission" date="2018-08" db="EMBL/GenBank/DDBJ databases">
        <title>Flavobacterium tibetense sp. nov., isolated from a wetland YonghuCo on Tibetan Plateau.</title>
        <authorList>
            <person name="Phurbu D."/>
            <person name="Lu H."/>
            <person name="Xing P."/>
        </authorList>
    </citation>
    <scope>NUCLEOTIDE SEQUENCE [LARGE SCALE GENOMIC DNA]</scope>
    <source>
        <strain evidence="3 4">DJC</strain>
    </source>
</reference>
<dbReference type="Pfam" id="PF01627">
    <property type="entry name" value="Hpt"/>
    <property type="match status" value="1"/>
</dbReference>
<dbReference type="InterPro" id="IPR008207">
    <property type="entry name" value="Sig_transdc_His_kin_Hpt_dom"/>
</dbReference>
<dbReference type="Proteomes" id="UP000284547">
    <property type="component" value="Unassembled WGS sequence"/>
</dbReference>
<protein>
    <submittedName>
        <fullName evidence="3">Hpt domain-containing protein</fullName>
    </submittedName>
</protein>
<dbReference type="OrthoDB" id="7867809at2"/>
<evidence type="ECO:0000259" key="2">
    <source>
        <dbReference type="Pfam" id="PF01627"/>
    </source>
</evidence>
<sequence length="108" mass="11438">MIDWDRVAELKQTIGTSAFAEVVTLFLDEADQSVAGLGDASTAGQMQAAFHALKGTALTLGFTDLSEIARSCESRAESGDTDLPLAEVQAVYTRSRAAFVQQLPTLTA</sequence>
<dbReference type="SUPFAM" id="SSF47226">
    <property type="entry name" value="Histidine-containing phosphotransfer domain, HPT domain"/>
    <property type="match status" value="1"/>
</dbReference>
<name>A0A411Z057_9RHOB</name>
<accession>A0A411Z057</accession>
<dbReference type="RefSeq" id="WP_118153683.1">
    <property type="nucleotide sequence ID" value="NZ_QWEY01000008.1"/>
</dbReference>
<comment type="caution">
    <text evidence="3">The sequence shown here is derived from an EMBL/GenBank/DDBJ whole genome shotgun (WGS) entry which is preliminary data.</text>
</comment>
<feature type="domain" description="HPt" evidence="2">
    <location>
        <begin position="21"/>
        <end position="94"/>
    </location>
</feature>
<dbReference type="AlphaFoldDB" id="A0A411Z057"/>
<dbReference type="InterPro" id="IPR036641">
    <property type="entry name" value="HPT_dom_sf"/>
</dbReference>
<evidence type="ECO:0000313" key="3">
    <source>
        <dbReference type="EMBL" id="RGP36437.1"/>
    </source>
</evidence>
<organism evidence="3 4">
    <name type="scientific">Pseudotabrizicola alkalilacus</name>
    <dbReference type="NCBI Taxonomy" id="2305252"/>
    <lineage>
        <taxon>Bacteria</taxon>
        <taxon>Pseudomonadati</taxon>
        <taxon>Pseudomonadota</taxon>
        <taxon>Alphaproteobacteria</taxon>
        <taxon>Rhodobacterales</taxon>
        <taxon>Paracoccaceae</taxon>
        <taxon>Pseudotabrizicola</taxon>
    </lineage>
</organism>
<dbReference type="EMBL" id="QWEY01000008">
    <property type="protein sequence ID" value="RGP36437.1"/>
    <property type="molecule type" value="Genomic_DNA"/>
</dbReference>
<keyword evidence="1" id="KW-0902">Two-component regulatory system</keyword>
<gene>
    <name evidence="3" type="ORF">D1012_14680</name>
</gene>
<proteinExistence type="predicted"/>
<dbReference type="GO" id="GO:0000160">
    <property type="term" value="P:phosphorelay signal transduction system"/>
    <property type="evidence" value="ECO:0007669"/>
    <property type="project" value="UniProtKB-KW"/>
</dbReference>